<dbReference type="GO" id="GO:0008902">
    <property type="term" value="F:hydroxymethylpyrimidine kinase activity"/>
    <property type="evidence" value="ECO:0007669"/>
    <property type="project" value="TreeGrafter"/>
</dbReference>
<evidence type="ECO:0000259" key="6">
    <source>
        <dbReference type="Pfam" id="PF10120"/>
    </source>
</evidence>
<dbReference type="InterPro" id="IPR013749">
    <property type="entry name" value="PM/HMP-P_kinase-1"/>
</dbReference>
<keyword evidence="4" id="KW-0067">ATP-binding</keyword>
<dbReference type="STRING" id="1577791.Mpt1_c03150"/>
<keyword evidence="8" id="KW-1185">Reference proteome</keyword>
<keyword evidence="1" id="KW-0808">Transferase</keyword>
<dbReference type="InterPro" id="IPR019293">
    <property type="entry name" value="ThiN"/>
</dbReference>
<dbReference type="GeneID" id="24817986"/>
<dbReference type="HOGENOM" id="CLU_035788_0_0_2"/>
<accession>A0A0A7LB36</accession>
<keyword evidence="2" id="KW-0547">Nucleotide-binding</keyword>
<feature type="domain" description="Pyridoxamine kinase/Phosphomethylpyrimidine kinase" evidence="5">
    <location>
        <begin position="11"/>
        <end position="251"/>
    </location>
</feature>
<dbReference type="NCBIfam" id="TIGR00097">
    <property type="entry name" value="HMP-P_kinase"/>
    <property type="match status" value="1"/>
</dbReference>
<dbReference type="OrthoDB" id="53304at2157"/>
<dbReference type="SUPFAM" id="SSF53613">
    <property type="entry name" value="Ribokinase-like"/>
    <property type="match status" value="1"/>
</dbReference>
<name>A0A0A7LB36_9ARCH</name>
<dbReference type="AlphaFoldDB" id="A0A0A7LB36"/>
<dbReference type="RefSeq" id="WP_048111556.1">
    <property type="nucleotide sequence ID" value="NZ_CP010070.1"/>
</dbReference>
<feature type="domain" description="Thiamine-phosphate synthase ThiN" evidence="6">
    <location>
        <begin position="274"/>
        <end position="429"/>
    </location>
</feature>
<dbReference type="GO" id="GO:0005829">
    <property type="term" value="C:cytosol"/>
    <property type="evidence" value="ECO:0007669"/>
    <property type="project" value="TreeGrafter"/>
</dbReference>
<evidence type="ECO:0000256" key="2">
    <source>
        <dbReference type="ARBA" id="ARBA00022741"/>
    </source>
</evidence>
<dbReference type="InterPro" id="IPR004399">
    <property type="entry name" value="HMP/HMP-P_kinase_dom"/>
</dbReference>
<evidence type="ECO:0000259" key="5">
    <source>
        <dbReference type="Pfam" id="PF08543"/>
    </source>
</evidence>
<evidence type="ECO:0000313" key="7">
    <source>
        <dbReference type="EMBL" id="AIZ56213.1"/>
    </source>
</evidence>
<dbReference type="InterPro" id="IPR036409">
    <property type="entry name" value="Aldolase_II/adducin_N_sf"/>
</dbReference>
<dbReference type="EMBL" id="CP010070">
    <property type="protein sequence ID" value="AIZ56213.1"/>
    <property type="molecule type" value="Genomic_DNA"/>
</dbReference>
<dbReference type="Pfam" id="PF10120">
    <property type="entry name" value="ThiN"/>
    <property type="match status" value="1"/>
</dbReference>
<keyword evidence="3" id="KW-0418">Kinase</keyword>
<protein>
    <submittedName>
        <fullName evidence="7">ThiDN protein</fullName>
    </submittedName>
</protein>
<evidence type="ECO:0000313" key="8">
    <source>
        <dbReference type="Proteomes" id="UP000030787"/>
    </source>
</evidence>
<dbReference type="Gene3D" id="3.40.225.10">
    <property type="entry name" value="Class II aldolase/adducin N-terminal domain"/>
    <property type="match status" value="1"/>
</dbReference>
<dbReference type="CDD" id="cd01169">
    <property type="entry name" value="HMPP_kinase"/>
    <property type="match status" value="1"/>
</dbReference>
<sequence>MKTALTIAGSDSVGGAGIQADIKAMASVGVHAATVITAVTVQNTREVGSILPIPEEIIKEQLEAVLKDCKINAIKTGMLYSADIVGVVADVLEDHEMPLIIDPVMVATVGSSLSKDDLVKSLKKDLLPMCELVTPNKFEAEALSGMKIKNEDDAMLACELIGKQGSSVLLKGGHMDSRNVVDYLYLSSEFTKMSKPRLNKAGHGSGCVLSSYITANMAMGLDLVNSVLRSRELIQRSIETQYEIGKGELIVNPMASFSPSNEKSSAKFDVLDSIDAAAEKLVNVLPSNLVPKKGVNIAYATKGAAGPEDVAGIDQRITLKNGRLVKNGPAKFGAAGHLSFILLEIMKKDPSMRCIISIAPAGDTLDLLEEVGMNTVLSGRKGNPMWGAATKELLGKTKVVPDAIYDTDQKNGKTIKMLGKDPQEVLSKLSSILN</sequence>
<dbReference type="InterPro" id="IPR029056">
    <property type="entry name" value="Ribokinase-like"/>
</dbReference>
<reference evidence="7 8" key="1">
    <citation type="journal article" date="2014" name="Appl. Environ. Microbiol.">
        <title>Comparative Genome Analysis of 'Candidatus Methanoplasma termitum' Indicates a New Mode of Energy Metabolism in the Seventh Order of Methanogens.</title>
        <authorList>
            <person name="Lang K."/>
            <person name="Schuldes J."/>
            <person name="Klingl A."/>
            <person name="Poehlein A."/>
            <person name="Daniel R."/>
            <person name="Brune A."/>
        </authorList>
    </citation>
    <scope>NUCLEOTIDE SEQUENCE [LARGE SCALE GENOMIC DNA]</scope>
    <source>
        <strain evidence="8">Mpt1</strain>
    </source>
</reference>
<dbReference type="SUPFAM" id="SSF53639">
    <property type="entry name" value="AraD/HMP-PK domain-like"/>
    <property type="match status" value="1"/>
</dbReference>
<dbReference type="FunFam" id="3.40.1190.20:FF:000003">
    <property type="entry name" value="Phosphomethylpyrimidine kinase ThiD"/>
    <property type="match status" value="1"/>
</dbReference>
<evidence type="ECO:0000256" key="4">
    <source>
        <dbReference type="ARBA" id="ARBA00022840"/>
    </source>
</evidence>
<dbReference type="KEGG" id="mear:Mpt1_c03150"/>
<dbReference type="Gene3D" id="3.40.1190.20">
    <property type="match status" value="1"/>
</dbReference>
<dbReference type="Proteomes" id="UP000030787">
    <property type="component" value="Chromosome"/>
</dbReference>
<dbReference type="PANTHER" id="PTHR20858">
    <property type="entry name" value="PHOSPHOMETHYLPYRIMIDINE KINASE"/>
    <property type="match status" value="1"/>
</dbReference>
<organism evidence="7 8">
    <name type="scientific">Candidatus Methanoplasma termitum</name>
    <dbReference type="NCBI Taxonomy" id="1577791"/>
    <lineage>
        <taxon>Archaea</taxon>
        <taxon>Methanobacteriati</taxon>
        <taxon>Thermoplasmatota</taxon>
        <taxon>Thermoplasmata</taxon>
        <taxon>Methanomassiliicoccales</taxon>
        <taxon>Methanomassiliicoccaceae</taxon>
        <taxon>Candidatus Methanoplasma</taxon>
    </lineage>
</organism>
<dbReference type="GO" id="GO:0008972">
    <property type="term" value="F:phosphomethylpyrimidine kinase activity"/>
    <property type="evidence" value="ECO:0007669"/>
    <property type="project" value="InterPro"/>
</dbReference>
<evidence type="ECO:0000256" key="1">
    <source>
        <dbReference type="ARBA" id="ARBA00022679"/>
    </source>
</evidence>
<gene>
    <name evidence="7" type="primary">thiDN</name>
    <name evidence="7" type="ORF">Mpt1_c03150</name>
</gene>
<dbReference type="PANTHER" id="PTHR20858:SF17">
    <property type="entry name" value="HYDROXYMETHYLPYRIMIDINE_PHOSPHOMETHYLPYRIMIDINE KINASE THI20-RELATED"/>
    <property type="match status" value="1"/>
</dbReference>
<dbReference type="GO" id="GO:0009228">
    <property type="term" value="P:thiamine biosynthetic process"/>
    <property type="evidence" value="ECO:0007669"/>
    <property type="project" value="InterPro"/>
</dbReference>
<dbReference type="Pfam" id="PF08543">
    <property type="entry name" value="Phos_pyr_kin"/>
    <property type="match status" value="1"/>
</dbReference>
<proteinExistence type="predicted"/>
<dbReference type="GO" id="GO:0005524">
    <property type="term" value="F:ATP binding"/>
    <property type="evidence" value="ECO:0007669"/>
    <property type="project" value="UniProtKB-KW"/>
</dbReference>
<evidence type="ECO:0000256" key="3">
    <source>
        <dbReference type="ARBA" id="ARBA00022777"/>
    </source>
</evidence>